<sequence>MRPVIEASNGQSLTFKFIEAFLIEIYTTTIYKDITVDPDKIPVLTGGIGELSNYGQDLEKIKRP</sequence>
<protein>
    <submittedName>
        <fullName evidence="1">Uncharacterized protein</fullName>
    </submittedName>
</protein>
<comment type="caution">
    <text evidence="1">The sequence shown here is derived from an EMBL/GenBank/DDBJ whole genome shotgun (WGS) entry which is preliminary data.</text>
</comment>
<evidence type="ECO:0000313" key="1">
    <source>
        <dbReference type="EMBL" id="GAI05975.1"/>
    </source>
</evidence>
<name>X1LUC0_9ZZZZ</name>
<reference evidence="1" key="1">
    <citation type="journal article" date="2014" name="Front. Microbiol.">
        <title>High frequency of phylogenetically diverse reductive dehalogenase-homologous genes in deep subseafloor sedimentary metagenomes.</title>
        <authorList>
            <person name="Kawai M."/>
            <person name="Futagami T."/>
            <person name="Toyoda A."/>
            <person name="Takaki Y."/>
            <person name="Nishi S."/>
            <person name="Hori S."/>
            <person name="Arai W."/>
            <person name="Tsubouchi T."/>
            <person name="Morono Y."/>
            <person name="Uchiyama I."/>
            <person name="Ito T."/>
            <person name="Fujiyama A."/>
            <person name="Inagaki F."/>
            <person name="Takami H."/>
        </authorList>
    </citation>
    <scope>NUCLEOTIDE SEQUENCE</scope>
    <source>
        <strain evidence="1">Expedition CK06-06</strain>
    </source>
</reference>
<dbReference type="EMBL" id="BARV01003364">
    <property type="protein sequence ID" value="GAI05975.1"/>
    <property type="molecule type" value="Genomic_DNA"/>
</dbReference>
<proteinExistence type="predicted"/>
<organism evidence="1">
    <name type="scientific">marine sediment metagenome</name>
    <dbReference type="NCBI Taxonomy" id="412755"/>
    <lineage>
        <taxon>unclassified sequences</taxon>
        <taxon>metagenomes</taxon>
        <taxon>ecological metagenomes</taxon>
    </lineage>
</organism>
<gene>
    <name evidence="1" type="ORF">S06H3_08086</name>
</gene>
<dbReference type="AlphaFoldDB" id="X1LUC0"/>
<accession>X1LUC0</accession>